<dbReference type="SUPFAM" id="SSF47598">
    <property type="entry name" value="Ribbon-helix-helix"/>
    <property type="match status" value="1"/>
</dbReference>
<comment type="caution">
    <text evidence="1">The sequence shown here is derived from an EMBL/GenBank/DDBJ whole genome shotgun (WGS) entry which is preliminary data.</text>
</comment>
<protein>
    <submittedName>
        <fullName evidence="1">Antitoxin</fullName>
    </submittedName>
</protein>
<dbReference type="InterPro" id="IPR010985">
    <property type="entry name" value="Ribbon_hlx_hlx"/>
</dbReference>
<proteinExistence type="predicted"/>
<dbReference type="EMBL" id="JBBFGL010000005">
    <property type="protein sequence ID" value="MEJ5195829.1"/>
    <property type="molecule type" value="Genomic_DNA"/>
</dbReference>
<evidence type="ECO:0000313" key="2">
    <source>
        <dbReference type="Proteomes" id="UP001373196"/>
    </source>
</evidence>
<dbReference type="InterPro" id="IPR013321">
    <property type="entry name" value="Arc_rbn_hlx_hlx"/>
</dbReference>
<accession>A0AB35Y3K0</accession>
<dbReference type="Proteomes" id="UP001373196">
    <property type="component" value="Unassembled WGS sequence"/>
</dbReference>
<organism evidence="1 2">
    <name type="scientific">Faecalibacterium wellingii</name>
    <dbReference type="NCBI Taxonomy" id="2929491"/>
    <lineage>
        <taxon>Bacteria</taxon>
        <taxon>Bacillati</taxon>
        <taxon>Bacillota</taxon>
        <taxon>Clostridia</taxon>
        <taxon>Eubacteriales</taxon>
        <taxon>Oscillospiraceae</taxon>
        <taxon>Faecalibacterium</taxon>
    </lineage>
</organism>
<evidence type="ECO:0000313" key="1">
    <source>
        <dbReference type="EMBL" id="MEJ5195829.1"/>
    </source>
</evidence>
<dbReference type="AlphaFoldDB" id="A0AB35Y3K0"/>
<reference evidence="1" key="1">
    <citation type="submission" date="2024-03" db="EMBL/GenBank/DDBJ databases">
        <authorList>
            <person name="Plomp N."/>
            <person name="Harmsen H.J."/>
        </authorList>
    </citation>
    <scope>NUCLEOTIDE SEQUENCE</scope>
    <source>
        <strain evidence="1">HTF-128</strain>
    </source>
</reference>
<dbReference type="RefSeq" id="WP_178848589.1">
    <property type="nucleotide sequence ID" value="NZ_JBBFGL010000005.1"/>
</dbReference>
<dbReference type="GO" id="GO:0006355">
    <property type="term" value="P:regulation of DNA-templated transcription"/>
    <property type="evidence" value="ECO:0007669"/>
    <property type="project" value="InterPro"/>
</dbReference>
<name>A0AB35Y3K0_9FIRM</name>
<gene>
    <name evidence="1" type="ORF">WF834_06485</name>
</gene>
<dbReference type="Gene3D" id="1.10.1220.10">
    <property type="entry name" value="Met repressor-like"/>
    <property type="match status" value="1"/>
</dbReference>
<sequence length="61" mass="6871">MAQAQIEANKRFRKKSYDRIEITVPKGDREKIVQAASAAGMSVNAFIKEALVEYIARTTKQ</sequence>